<protein>
    <submittedName>
        <fullName evidence="2">Uncharacterized protein</fullName>
    </submittedName>
</protein>
<organism evidence="2 3">
    <name type="scientific">Allomyces macrogynus (strain ATCC 38327)</name>
    <name type="common">Allomyces javanicus var. macrogynus</name>
    <dbReference type="NCBI Taxonomy" id="578462"/>
    <lineage>
        <taxon>Eukaryota</taxon>
        <taxon>Fungi</taxon>
        <taxon>Fungi incertae sedis</taxon>
        <taxon>Blastocladiomycota</taxon>
        <taxon>Blastocladiomycetes</taxon>
        <taxon>Blastocladiales</taxon>
        <taxon>Blastocladiaceae</taxon>
        <taxon>Allomyces</taxon>
    </lineage>
</organism>
<evidence type="ECO:0000256" key="1">
    <source>
        <dbReference type="SAM" id="MobiDB-lite"/>
    </source>
</evidence>
<proteinExistence type="predicted"/>
<feature type="compositionally biased region" description="Low complexity" evidence="1">
    <location>
        <begin position="509"/>
        <end position="528"/>
    </location>
</feature>
<dbReference type="Proteomes" id="UP000054350">
    <property type="component" value="Unassembled WGS sequence"/>
</dbReference>
<feature type="region of interest" description="Disordered" evidence="1">
    <location>
        <begin position="508"/>
        <end position="528"/>
    </location>
</feature>
<dbReference type="OMA" id="WARRIAY"/>
<dbReference type="EMBL" id="GG745342">
    <property type="protein sequence ID" value="KNE63360.1"/>
    <property type="molecule type" value="Genomic_DNA"/>
</dbReference>
<name>A0A0L0SLU4_ALLM3</name>
<evidence type="ECO:0000313" key="3">
    <source>
        <dbReference type="Proteomes" id="UP000054350"/>
    </source>
</evidence>
<evidence type="ECO:0000313" key="2">
    <source>
        <dbReference type="EMBL" id="KNE63360.1"/>
    </source>
</evidence>
<gene>
    <name evidence="2" type="ORF">AMAG_08497</name>
</gene>
<dbReference type="eggNOG" id="ENOG502S802">
    <property type="taxonomic scope" value="Eukaryota"/>
</dbReference>
<reference evidence="3" key="2">
    <citation type="submission" date="2009-11" db="EMBL/GenBank/DDBJ databases">
        <title>The Genome Sequence of Allomyces macrogynus strain ATCC 38327.</title>
        <authorList>
            <consortium name="The Broad Institute Genome Sequencing Platform"/>
            <person name="Russ C."/>
            <person name="Cuomo C."/>
            <person name="Shea T."/>
            <person name="Young S.K."/>
            <person name="Zeng Q."/>
            <person name="Koehrsen M."/>
            <person name="Haas B."/>
            <person name="Borodovsky M."/>
            <person name="Guigo R."/>
            <person name="Alvarado L."/>
            <person name="Berlin A."/>
            <person name="Borenstein D."/>
            <person name="Chen Z."/>
            <person name="Engels R."/>
            <person name="Freedman E."/>
            <person name="Gellesch M."/>
            <person name="Goldberg J."/>
            <person name="Griggs A."/>
            <person name="Gujja S."/>
            <person name="Heiman D."/>
            <person name="Hepburn T."/>
            <person name="Howarth C."/>
            <person name="Jen D."/>
            <person name="Larson L."/>
            <person name="Lewis B."/>
            <person name="Mehta T."/>
            <person name="Park D."/>
            <person name="Pearson M."/>
            <person name="Roberts A."/>
            <person name="Saif S."/>
            <person name="Shenoy N."/>
            <person name="Sisk P."/>
            <person name="Stolte C."/>
            <person name="Sykes S."/>
            <person name="Walk T."/>
            <person name="White J."/>
            <person name="Yandava C."/>
            <person name="Burger G."/>
            <person name="Gray M.W."/>
            <person name="Holland P.W.H."/>
            <person name="King N."/>
            <person name="Lang F.B.F."/>
            <person name="Roger A.J."/>
            <person name="Ruiz-Trillo I."/>
            <person name="Lander E."/>
            <person name="Nusbaum C."/>
        </authorList>
    </citation>
    <scope>NUCLEOTIDE SEQUENCE [LARGE SCALE GENOMIC DNA]</scope>
    <source>
        <strain evidence="3">ATCC 38327</strain>
    </source>
</reference>
<reference evidence="2 3" key="1">
    <citation type="submission" date="2009-11" db="EMBL/GenBank/DDBJ databases">
        <title>Annotation of Allomyces macrogynus ATCC 38327.</title>
        <authorList>
            <consortium name="The Broad Institute Genome Sequencing Platform"/>
            <person name="Russ C."/>
            <person name="Cuomo C."/>
            <person name="Burger G."/>
            <person name="Gray M.W."/>
            <person name="Holland P.W.H."/>
            <person name="King N."/>
            <person name="Lang F.B.F."/>
            <person name="Roger A.J."/>
            <person name="Ruiz-Trillo I."/>
            <person name="Young S.K."/>
            <person name="Zeng Q."/>
            <person name="Gargeya S."/>
            <person name="Fitzgerald M."/>
            <person name="Haas B."/>
            <person name="Abouelleil A."/>
            <person name="Alvarado L."/>
            <person name="Arachchi H.M."/>
            <person name="Berlin A."/>
            <person name="Chapman S.B."/>
            <person name="Gearin G."/>
            <person name="Goldberg J."/>
            <person name="Griggs A."/>
            <person name="Gujja S."/>
            <person name="Hansen M."/>
            <person name="Heiman D."/>
            <person name="Howarth C."/>
            <person name="Larimer J."/>
            <person name="Lui A."/>
            <person name="MacDonald P.J.P."/>
            <person name="McCowen C."/>
            <person name="Montmayeur A."/>
            <person name="Murphy C."/>
            <person name="Neiman D."/>
            <person name="Pearson M."/>
            <person name="Priest M."/>
            <person name="Roberts A."/>
            <person name="Saif S."/>
            <person name="Shea T."/>
            <person name="Sisk P."/>
            <person name="Stolte C."/>
            <person name="Sykes S."/>
            <person name="Wortman J."/>
            <person name="Nusbaum C."/>
            <person name="Birren B."/>
        </authorList>
    </citation>
    <scope>NUCLEOTIDE SEQUENCE [LARGE SCALE GENOMIC DNA]</scope>
    <source>
        <strain evidence="2 3">ATCC 38327</strain>
    </source>
</reference>
<dbReference type="VEuPathDB" id="FungiDB:AMAG_08497"/>
<dbReference type="AlphaFoldDB" id="A0A0L0SLU4"/>
<dbReference type="OrthoDB" id="5571276at2759"/>
<sequence length="716" mass="77390">MNRLFRSGATAVARRHAARAVPRAVVARLAVPGPVSTMYKRSVFGSSRSMATEATSVPDVAPTAAAAPTPAANPAPATSFRQKLTEVVDMVLAHPELSQKWARRIAYAAETDFDAPLRVLVVSEKNVSRDALINTLLDYPAGKPVLPEQWGAETKEIIKISKGEVWQDEAVDGVRRIKVPTPALPDIEWTIAPALPDVTDLSDLNTLVTKNDVILAVTDTARHLARSREAQFVGAHAHRSMVVAVTGIDSLNREAEELPVVLDAVRAQLGATRAVPVIGISTRRAAVAQYLAGNDPDAAATSGVPALRDLLATMSGSVEHRYALKARAALVTCLDALANLDATLNAGEAAVRTVDAAFQKRIVHHVVAEQNRLVAEFHDRDLRPLGESLGQIKAQIRTFFDQVPYWSLFYRLDRLALDLRAHLRSHVLSEAETRMAFAAGRLAEGLRYLYADVHAALGELRAVPTHESVAAVAAAVPKAVATNDAQSDATEPAPSVDAVEELTDAEPIPASDAVPAAPAPTASSSATSPVDLAVEPMRAVLDYLRDVVEKDQVTHGTLDPFILSNTVWKHRAQYEQGEYAETMRARAESLVIQAVLAQVGTAAATGFAVAQGVEAVYAVPAGIAVAISGMQWMKAQWGKLEEQFVRSTSEVQEGMRKDLLEQYHKLIDERLTVPLSNLADLYDQALTDEVQRLVDRLEQVRVQRARVQQMLGELQT</sequence>
<accession>A0A0L0SLU4</accession>
<keyword evidence="3" id="KW-1185">Reference proteome</keyword>